<dbReference type="Pfam" id="PF07508">
    <property type="entry name" value="Recombinase"/>
    <property type="match status" value="1"/>
</dbReference>
<feature type="region of interest" description="Disordered" evidence="1">
    <location>
        <begin position="304"/>
        <end position="323"/>
    </location>
</feature>
<dbReference type="PANTHER" id="PTHR30461">
    <property type="entry name" value="DNA-INVERTASE FROM LAMBDOID PROPHAGE"/>
    <property type="match status" value="1"/>
</dbReference>
<protein>
    <recommendedName>
        <fullName evidence="2">Recombinase domain-containing protein</fullName>
    </recommendedName>
</protein>
<dbReference type="Gene3D" id="3.90.1750.20">
    <property type="entry name" value="Putative Large Serine Recombinase, Chain B, Domain 2"/>
    <property type="match status" value="1"/>
</dbReference>
<dbReference type="CDD" id="cd00338">
    <property type="entry name" value="Ser_Recombinase"/>
    <property type="match status" value="1"/>
</dbReference>
<dbReference type="Proteomes" id="UP000217564">
    <property type="component" value="Unassembled WGS sequence"/>
</dbReference>
<dbReference type="InterPro" id="IPR036162">
    <property type="entry name" value="Resolvase-like_N_sf"/>
</dbReference>
<dbReference type="GO" id="GO:0003677">
    <property type="term" value="F:DNA binding"/>
    <property type="evidence" value="ECO:0007669"/>
    <property type="project" value="InterPro"/>
</dbReference>
<dbReference type="InterPro" id="IPR006119">
    <property type="entry name" value="Resolv_N"/>
</dbReference>
<evidence type="ECO:0000313" key="4">
    <source>
        <dbReference type="Proteomes" id="UP000217564"/>
    </source>
</evidence>
<organism evidence="3 4">
    <name type="scientific">Brevibacterium aurantiacum</name>
    <dbReference type="NCBI Taxonomy" id="273384"/>
    <lineage>
        <taxon>Bacteria</taxon>
        <taxon>Bacillati</taxon>
        <taxon>Actinomycetota</taxon>
        <taxon>Actinomycetes</taxon>
        <taxon>Micrococcales</taxon>
        <taxon>Brevibacteriaceae</taxon>
        <taxon>Brevibacterium</taxon>
    </lineage>
</organism>
<dbReference type="SUPFAM" id="SSF53041">
    <property type="entry name" value="Resolvase-like"/>
    <property type="match status" value="1"/>
</dbReference>
<dbReference type="InterPro" id="IPR038109">
    <property type="entry name" value="DNA_bind_recomb_sf"/>
</dbReference>
<sequence>MPRVALYARQSVEEDQGIAQQIADCEEEVRRRGWLVAGDPYPDNDVSGSTTRGSKTQWAKMLKAFDSGEFDVLMVTEVDRLTRSLTDVLDIRPPRRDIRVVTVRGGIDTEDDDYMLKQLVLLAEREVKIKAQRAARYARERRRAGHPSPGKAPHGYTWVAAANRDQASTRYIIDRDEAVDVRQIFKEFLSGSALGQIARDLNTAGRATRKGARWHTSTVRRILMNPLYAALLPPTQGGASFDLSSIDLSACTAGAWEPLIERDHLVAARDKLVGVKANHQGTARKWLLSGLAICAVCRQPVRSARGTTHPTARKDGSGTAPSRSYHTYRCVNGHFMRGGGIIDEFVSEVCISRLSKPDTLNLLAPKSDTVDVRLLHSQRIALGNRRKSVLKQLAAGRATDEEAEEALDDLADQLRAVDSEIARAVAVDPLAELVDIEDARAWWHDEERTLARRRTVVEALMTVIIHPVGYGKRVTGLDAASEAVEIGWKGRAR</sequence>
<evidence type="ECO:0000256" key="1">
    <source>
        <dbReference type="SAM" id="MobiDB-lite"/>
    </source>
</evidence>
<dbReference type="PROSITE" id="PS51737">
    <property type="entry name" value="RECOMBINASE_DNA_BIND"/>
    <property type="match status" value="1"/>
</dbReference>
<dbReference type="Pfam" id="PF00239">
    <property type="entry name" value="Resolvase"/>
    <property type="match status" value="1"/>
</dbReference>
<dbReference type="InterPro" id="IPR050639">
    <property type="entry name" value="SSR_resolvase"/>
</dbReference>
<comment type="caution">
    <text evidence="3">The sequence shown here is derived from an EMBL/GenBank/DDBJ whole genome shotgun (WGS) entry which is preliminary data.</text>
</comment>
<proteinExistence type="predicted"/>
<dbReference type="EMBL" id="NRGP01000019">
    <property type="protein sequence ID" value="PCC45856.1"/>
    <property type="molecule type" value="Genomic_DNA"/>
</dbReference>
<accession>A0A2A3Z2T2</accession>
<dbReference type="SMART" id="SM00857">
    <property type="entry name" value="Resolvase"/>
    <property type="match status" value="1"/>
</dbReference>
<evidence type="ECO:0000259" key="2">
    <source>
        <dbReference type="PROSITE" id="PS51737"/>
    </source>
</evidence>
<name>A0A2A3Z2T2_BREAU</name>
<gene>
    <name evidence="3" type="ORF">CIK64_14120</name>
</gene>
<dbReference type="AlphaFoldDB" id="A0A2A3Z2T2"/>
<feature type="domain" description="Recombinase" evidence="2">
    <location>
        <begin position="153"/>
        <end position="278"/>
    </location>
</feature>
<dbReference type="InterPro" id="IPR011109">
    <property type="entry name" value="DNA_bind_recombinase_dom"/>
</dbReference>
<reference evidence="3 4" key="1">
    <citation type="journal article" date="2017" name="Elife">
        <title>Extensive horizontal gene transfer in cheese-associated bacteria.</title>
        <authorList>
            <person name="Bonham K.S."/>
            <person name="Wolfe B.E."/>
            <person name="Dutton R.J."/>
        </authorList>
    </citation>
    <scope>NUCLEOTIDE SEQUENCE [LARGE SCALE GENOMIC DNA]</scope>
    <source>
        <strain evidence="3 4">947_7</strain>
    </source>
</reference>
<dbReference type="GO" id="GO:0000150">
    <property type="term" value="F:DNA strand exchange activity"/>
    <property type="evidence" value="ECO:0007669"/>
    <property type="project" value="InterPro"/>
</dbReference>
<evidence type="ECO:0000313" key="3">
    <source>
        <dbReference type="EMBL" id="PCC45856.1"/>
    </source>
</evidence>
<dbReference type="PANTHER" id="PTHR30461:SF23">
    <property type="entry name" value="DNA RECOMBINASE-RELATED"/>
    <property type="match status" value="1"/>
</dbReference>
<dbReference type="Gene3D" id="3.40.50.1390">
    <property type="entry name" value="Resolvase, N-terminal catalytic domain"/>
    <property type="match status" value="1"/>
</dbReference>